<evidence type="ECO:0000256" key="8">
    <source>
        <dbReference type="ARBA" id="ARBA00023136"/>
    </source>
</evidence>
<comment type="caution">
    <text evidence="10">The sequence shown here is derived from an EMBL/GenBank/DDBJ whole genome shotgun (WGS) entry which is preliminary data.</text>
</comment>
<evidence type="ECO:0000256" key="6">
    <source>
        <dbReference type="ARBA" id="ARBA00022967"/>
    </source>
</evidence>
<dbReference type="PROSITE" id="PS00211">
    <property type="entry name" value="ABC_TRANSPORTER_1"/>
    <property type="match status" value="1"/>
</dbReference>
<organism evidence="10 11">
    <name type="scientific">Staphylococcus pasteuri_A</name>
    <dbReference type="NCBI Taxonomy" id="3062664"/>
    <lineage>
        <taxon>Bacteria</taxon>
        <taxon>Bacillati</taxon>
        <taxon>Bacillota</taxon>
        <taxon>Bacilli</taxon>
        <taxon>Bacillales</taxon>
        <taxon>Staphylococcaceae</taxon>
        <taxon>Staphylococcus</taxon>
    </lineage>
</organism>
<evidence type="ECO:0000256" key="4">
    <source>
        <dbReference type="ARBA" id="ARBA00022741"/>
    </source>
</evidence>
<evidence type="ECO:0000256" key="5">
    <source>
        <dbReference type="ARBA" id="ARBA00022840"/>
    </source>
</evidence>
<dbReference type="GO" id="GO:0006865">
    <property type="term" value="P:amino acid transport"/>
    <property type="evidence" value="ECO:0007669"/>
    <property type="project" value="UniProtKB-KW"/>
</dbReference>
<keyword evidence="2" id="KW-0813">Transport</keyword>
<dbReference type="InterPro" id="IPR003593">
    <property type="entry name" value="AAA+_ATPase"/>
</dbReference>
<gene>
    <name evidence="10" type="ORF">Q4528_06300</name>
</gene>
<dbReference type="InterPro" id="IPR045865">
    <property type="entry name" value="ACT-like_dom_sf"/>
</dbReference>
<dbReference type="InterPro" id="IPR017871">
    <property type="entry name" value="ABC_transporter-like_CS"/>
</dbReference>
<proteinExistence type="inferred from homology"/>
<dbReference type="PANTHER" id="PTHR43166:SF30">
    <property type="entry name" value="METHIONINE IMPORT ATP-BINDING PROTEIN METN"/>
    <property type="match status" value="1"/>
</dbReference>
<dbReference type="SMART" id="SM00382">
    <property type="entry name" value="AAA"/>
    <property type="match status" value="1"/>
</dbReference>
<dbReference type="GO" id="GO:0005886">
    <property type="term" value="C:plasma membrane"/>
    <property type="evidence" value="ECO:0007669"/>
    <property type="project" value="UniProtKB-ARBA"/>
</dbReference>
<feature type="domain" description="ABC transporter" evidence="9">
    <location>
        <begin position="2"/>
        <end position="241"/>
    </location>
</feature>
<reference evidence="10" key="1">
    <citation type="submission" date="2023-07" db="EMBL/GenBank/DDBJ databases">
        <title>Genome content predicts the carbon catabolic preferences of heterotrophic bacteria.</title>
        <authorList>
            <person name="Gralka M."/>
        </authorList>
    </citation>
    <scope>NUCLEOTIDE SEQUENCE</scope>
    <source>
        <strain evidence="10">E2R20</strain>
    </source>
</reference>
<evidence type="ECO:0000256" key="1">
    <source>
        <dbReference type="ARBA" id="ARBA00005417"/>
    </source>
</evidence>
<keyword evidence="4" id="KW-0547">Nucleotide-binding</keyword>
<dbReference type="EMBL" id="JAUOQO010000004">
    <property type="protein sequence ID" value="MDO6573767.1"/>
    <property type="molecule type" value="Genomic_DNA"/>
</dbReference>
<dbReference type="RefSeq" id="WP_017638304.1">
    <property type="nucleotide sequence ID" value="NZ_JAUOQO010000004.1"/>
</dbReference>
<dbReference type="CDD" id="cd03258">
    <property type="entry name" value="ABC_MetN_methionine_transporter"/>
    <property type="match status" value="1"/>
</dbReference>
<dbReference type="SUPFAM" id="SSF52540">
    <property type="entry name" value="P-loop containing nucleoside triphosphate hydrolases"/>
    <property type="match status" value="1"/>
</dbReference>
<dbReference type="FunFam" id="3.40.50.300:FF:000056">
    <property type="entry name" value="Cell division ATP-binding protein FtsE"/>
    <property type="match status" value="1"/>
</dbReference>
<evidence type="ECO:0000259" key="9">
    <source>
        <dbReference type="PROSITE" id="PS50893"/>
    </source>
</evidence>
<dbReference type="SUPFAM" id="SSF55021">
    <property type="entry name" value="ACT-like"/>
    <property type="match status" value="1"/>
</dbReference>
<dbReference type="InterPro" id="IPR041701">
    <property type="entry name" value="MetN_ABC"/>
</dbReference>
<dbReference type="AlphaFoldDB" id="A0AAW7YUH7"/>
<dbReference type="Gene3D" id="3.40.50.300">
    <property type="entry name" value="P-loop containing nucleotide triphosphate hydrolases"/>
    <property type="match status" value="1"/>
</dbReference>
<evidence type="ECO:0000313" key="10">
    <source>
        <dbReference type="EMBL" id="MDO6573767.1"/>
    </source>
</evidence>
<dbReference type="GeneID" id="72471372"/>
<dbReference type="PROSITE" id="PS50893">
    <property type="entry name" value="ABC_TRANSPORTER_2"/>
    <property type="match status" value="1"/>
</dbReference>
<dbReference type="PANTHER" id="PTHR43166">
    <property type="entry name" value="AMINO ACID IMPORT ATP-BINDING PROTEIN"/>
    <property type="match status" value="1"/>
</dbReference>
<dbReference type="Pfam" id="PF00005">
    <property type="entry name" value="ABC_tran"/>
    <property type="match status" value="1"/>
</dbReference>
<keyword evidence="7" id="KW-0029">Amino-acid transport</keyword>
<name>A0AAW7YUH7_9STAP</name>
<keyword evidence="8" id="KW-0472">Membrane</keyword>
<keyword evidence="11" id="KW-1185">Reference proteome</keyword>
<keyword evidence="5 10" id="KW-0067">ATP-binding</keyword>
<dbReference type="GO" id="GO:0016887">
    <property type="term" value="F:ATP hydrolysis activity"/>
    <property type="evidence" value="ECO:0007669"/>
    <property type="project" value="InterPro"/>
</dbReference>
<sequence>MIEFNNVNKVFHKKKEKIHALKNISFTINQYDIFGVIGYSGAGKSTLVRLVNQLEHATDGQVIVDGHEINTYKERELRKVKKDIGMIFQHFNLLNSKTVFKNVAMPLILSGKDKKEIQERVDSILKFVGLSDKKNQFPDELSGGQKQRVAIARALITNPKVLLCDEATSALDPATTNSILNLLSNVNKTFGVTVMMITHDMSVIQKICNRVAVMENGEVVEIGDVKEVFSNPKTKTAHNFVTTVVNMEPSKSLIDSFNRYKNESDIDLKLFIDQEQIEYPLLNEMINNYHLNVNVLFSSMSEIQGDTVCYMWIRIKKDENYKKFNLNSFFENNKIHYEEV</sequence>
<keyword evidence="3" id="KW-1003">Cell membrane</keyword>
<evidence type="ECO:0000313" key="11">
    <source>
        <dbReference type="Proteomes" id="UP001170310"/>
    </source>
</evidence>
<evidence type="ECO:0000256" key="3">
    <source>
        <dbReference type="ARBA" id="ARBA00022475"/>
    </source>
</evidence>
<dbReference type="GO" id="GO:0005524">
    <property type="term" value="F:ATP binding"/>
    <property type="evidence" value="ECO:0007669"/>
    <property type="project" value="UniProtKB-KW"/>
</dbReference>
<dbReference type="InterPro" id="IPR050086">
    <property type="entry name" value="MetN_ABC_transporter-like"/>
</dbReference>
<dbReference type="Proteomes" id="UP001170310">
    <property type="component" value="Unassembled WGS sequence"/>
</dbReference>
<dbReference type="InterPro" id="IPR027417">
    <property type="entry name" value="P-loop_NTPase"/>
</dbReference>
<dbReference type="SMART" id="SM00930">
    <property type="entry name" value="NIL"/>
    <property type="match status" value="1"/>
</dbReference>
<dbReference type="Gene3D" id="3.30.70.260">
    <property type="match status" value="1"/>
</dbReference>
<dbReference type="Pfam" id="PF09383">
    <property type="entry name" value="NIL"/>
    <property type="match status" value="1"/>
</dbReference>
<dbReference type="InterPro" id="IPR003439">
    <property type="entry name" value="ABC_transporter-like_ATP-bd"/>
</dbReference>
<comment type="similarity">
    <text evidence="1">Belongs to the ABC transporter superfamily.</text>
</comment>
<evidence type="ECO:0000256" key="7">
    <source>
        <dbReference type="ARBA" id="ARBA00022970"/>
    </source>
</evidence>
<dbReference type="InterPro" id="IPR018449">
    <property type="entry name" value="NIL_domain"/>
</dbReference>
<evidence type="ECO:0000256" key="2">
    <source>
        <dbReference type="ARBA" id="ARBA00022448"/>
    </source>
</evidence>
<protein>
    <submittedName>
        <fullName evidence="10">Methionine ABC transporter ATP-binding protein</fullName>
    </submittedName>
</protein>
<keyword evidence="6" id="KW-1278">Translocase</keyword>
<accession>A0AAW7YUH7</accession>